<evidence type="ECO:0000313" key="2">
    <source>
        <dbReference type="EMBL" id="KAK7861045.1"/>
    </source>
</evidence>
<evidence type="ECO:0000313" key="3">
    <source>
        <dbReference type="Proteomes" id="UP000237347"/>
    </source>
</evidence>
<feature type="domain" description="F-box associated beta-propeller type 3" evidence="1">
    <location>
        <begin position="89"/>
        <end position="215"/>
    </location>
</feature>
<dbReference type="InterPro" id="IPR017451">
    <property type="entry name" value="F-box-assoc_interact_dom"/>
</dbReference>
<gene>
    <name evidence="2" type="ORF">CFP56_029237</name>
</gene>
<dbReference type="Proteomes" id="UP000237347">
    <property type="component" value="Unassembled WGS sequence"/>
</dbReference>
<dbReference type="PANTHER" id="PTHR31672">
    <property type="entry name" value="BNACNNG10540D PROTEIN"/>
    <property type="match status" value="1"/>
</dbReference>
<dbReference type="Pfam" id="PF08268">
    <property type="entry name" value="FBA_3"/>
    <property type="match status" value="1"/>
</dbReference>
<evidence type="ECO:0000259" key="1">
    <source>
        <dbReference type="Pfam" id="PF08268"/>
    </source>
</evidence>
<comment type="caution">
    <text evidence="2">The sequence shown here is derived from an EMBL/GenBank/DDBJ whole genome shotgun (WGS) entry which is preliminary data.</text>
</comment>
<protein>
    <recommendedName>
        <fullName evidence="1">F-box associated beta-propeller type 3 domain-containing protein</fullName>
    </recommendedName>
</protein>
<proteinExistence type="predicted"/>
<organism evidence="2 3">
    <name type="scientific">Quercus suber</name>
    <name type="common">Cork oak</name>
    <dbReference type="NCBI Taxonomy" id="58331"/>
    <lineage>
        <taxon>Eukaryota</taxon>
        <taxon>Viridiplantae</taxon>
        <taxon>Streptophyta</taxon>
        <taxon>Embryophyta</taxon>
        <taxon>Tracheophyta</taxon>
        <taxon>Spermatophyta</taxon>
        <taxon>Magnoliopsida</taxon>
        <taxon>eudicotyledons</taxon>
        <taxon>Gunneridae</taxon>
        <taxon>Pentapetalae</taxon>
        <taxon>rosids</taxon>
        <taxon>fabids</taxon>
        <taxon>Fagales</taxon>
        <taxon>Fagaceae</taxon>
        <taxon>Quercus</taxon>
    </lineage>
</organism>
<dbReference type="InterPro" id="IPR013187">
    <property type="entry name" value="F-box-assoc_dom_typ3"/>
</dbReference>
<sequence length="236" mass="27258">MARKKTKALKEDEEDYISHLPHFVVTDILTRLPFKTLFNCRFRVLCETSSGGFMQWVDLNRRGEFVMIRPDINLTPSLWCPRLRFCPKTQVYKVVLLSKHYGVEESNREPTLVYTLGVKGNNVWKRVNVGDDVYGETTGSVFLNGIIHWVVTSYFVPQYIYSFDVEDECFQSVPPPLEIESPERTKLGIGLGVLEGCLAICESPKNDGRNFHIWIGVAIFTHIYEPVYYPFYLDKS</sequence>
<accession>A0AAW0MB97</accession>
<keyword evidence="3" id="KW-1185">Reference proteome</keyword>
<reference evidence="2 3" key="1">
    <citation type="journal article" date="2018" name="Sci. Data">
        <title>The draft genome sequence of cork oak.</title>
        <authorList>
            <person name="Ramos A.M."/>
            <person name="Usie A."/>
            <person name="Barbosa P."/>
            <person name="Barros P.M."/>
            <person name="Capote T."/>
            <person name="Chaves I."/>
            <person name="Simoes F."/>
            <person name="Abreu I."/>
            <person name="Carrasquinho I."/>
            <person name="Faro C."/>
            <person name="Guimaraes J.B."/>
            <person name="Mendonca D."/>
            <person name="Nobrega F."/>
            <person name="Rodrigues L."/>
            <person name="Saibo N.J.M."/>
            <person name="Varela M.C."/>
            <person name="Egas C."/>
            <person name="Matos J."/>
            <person name="Miguel C.M."/>
            <person name="Oliveira M.M."/>
            <person name="Ricardo C.P."/>
            <person name="Goncalves S."/>
        </authorList>
    </citation>
    <scope>NUCLEOTIDE SEQUENCE [LARGE SCALE GENOMIC DNA]</scope>
    <source>
        <strain evidence="3">cv. HL8</strain>
    </source>
</reference>
<dbReference type="InterPro" id="IPR050796">
    <property type="entry name" value="SCF_F-box_component"/>
</dbReference>
<dbReference type="NCBIfam" id="TIGR01640">
    <property type="entry name" value="F_box_assoc_1"/>
    <property type="match status" value="1"/>
</dbReference>
<dbReference type="EMBL" id="PKMF04000004">
    <property type="protein sequence ID" value="KAK7861045.1"/>
    <property type="molecule type" value="Genomic_DNA"/>
</dbReference>
<dbReference type="AlphaFoldDB" id="A0AAW0MB97"/>
<name>A0AAW0MB97_QUESU</name>
<dbReference type="PANTHER" id="PTHR31672:SF13">
    <property type="entry name" value="F-BOX PROTEIN CPR30-LIKE"/>
    <property type="match status" value="1"/>
</dbReference>